<proteinExistence type="predicted"/>
<sequence>MIYLVISILLNVWIFIAFRSYKSLKIPTLQAVVINYFVCAVVGLIYGGHDGLKIGEIIVAKWFPVAIFLGLIFIITFYAIATTTQKSGVTIASVASRMSLVIPVIFTLFIFDFQSKQFDIFNYIGILLAVVAVVLGSLKPGTKKGSAGQGAQLLLLPALIFVLQGTIDTIINYANSRLIPAGHMAVFPVIIFSTAGLAGLVFLLIKKEKFQVKSLFGGLYLGIPNYFSVYFILKALTAFSNDGALLFPILNTGIIVFSILAAIILFKEKVLKLNILGVIIAIISIYLVSYQEIHSGF</sequence>
<gene>
    <name evidence="2" type="ORF">QQ020_10605</name>
</gene>
<keyword evidence="1" id="KW-0472">Membrane</keyword>
<feature type="transmembrane region" description="Helical" evidence="1">
    <location>
        <begin position="185"/>
        <end position="205"/>
    </location>
</feature>
<name>A0ABT8L411_9BACT</name>
<reference evidence="2" key="1">
    <citation type="submission" date="2023-06" db="EMBL/GenBank/DDBJ databases">
        <title>Genomic of Agaribacillus aureum.</title>
        <authorList>
            <person name="Wang G."/>
        </authorList>
    </citation>
    <scope>NUCLEOTIDE SEQUENCE</scope>
    <source>
        <strain evidence="2">BMA12</strain>
    </source>
</reference>
<evidence type="ECO:0000313" key="2">
    <source>
        <dbReference type="EMBL" id="MDN5212500.1"/>
    </source>
</evidence>
<evidence type="ECO:0000256" key="1">
    <source>
        <dbReference type="SAM" id="Phobius"/>
    </source>
</evidence>
<dbReference type="RefSeq" id="WP_346757817.1">
    <property type="nucleotide sequence ID" value="NZ_JAUJEB010000001.1"/>
</dbReference>
<accession>A0ABT8L411</accession>
<feature type="transmembrane region" description="Helical" evidence="1">
    <location>
        <begin position="150"/>
        <end position="173"/>
    </location>
</feature>
<feature type="transmembrane region" description="Helical" evidence="1">
    <location>
        <begin position="59"/>
        <end position="82"/>
    </location>
</feature>
<keyword evidence="1" id="KW-1133">Transmembrane helix</keyword>
<protein>
    <recommendedName>
        <fullName evidence="4">EamA domain-containing protein</fullName>
    </recommendedName>
</protein>
<dbReference type="InterPro" id="IPR037185">
    <property type="entry name" value="EmrE-like"/>
</dbReference>
<organism evidence="2 3">
    <name type="scientific">Agaribacillus aureus</name>
    <dbReference type="NCBI Taxonomy" id="3051825"/>
    <lineage>
        <taxon>Bacteria</taxon>
        <taxon>Pseudomonadati</taxon>
        <taxon>Bacteroidota</taxon>
        <taxon>Cytophagia</taxon>
        <taxon>Cytophagales</taxon>
        <taxon>Splendidivirgaceae</taxon>
        <taxon>Agaribacillus</taxon>
    </lineage>
</organism>
<dbReference type="Proteomes" id="UP001172083">
    <property type="component" value="Unassembled WGS sequence"/>
</dbReference>
<dbReference type="EMBL" id="JAUJEB010000001">
    <property type="protein sequence ID" value="MDN5212500.1"/>
    <property type="molecule type" value="Genomic_DNA"/>
</dbReference>
<evidence type="ECO:0000313" key="3">
    <source>
        <dbReference type="Proteomes" id="UP001172083"/>
    </source>
</evidence>
<comment type="caution">
    <text evidence="2">The sequence shown here is derived from an EMBL/GenBank/DDBJ whole genome shotgun (WGS) entry which is preliminary data.</text>
</comment>
<feature type="transmembrane region" description="Helical" evidence="1">
    <location>
        <begin position="120"/>
        <end position="138"/>
    </location>
</feature>
<feature type="transmembrane region" description="Helical" evidence="1">
    <location>
        <begin position="245"/>
        <end position="266"/>
    </location>
</feature>
<keyword evidence="1" id="KW-0812">Transmembrane</keyword>
<feature type="transmembrane region" description="Helical" evidence="1">
    <location>
        <begin position="273"/>
        <end position="291"/>
    </location>
</feature>
<feature type="transmembrane region" description="Helical" evidence="1">
    <location>
        <begin position="28"/>
        <end position="47"/>
    </location>
</feature>
<feature type="transmembrane region" description="Helical" evidence="1">
    <location>
        <begin position="6"/>
        <end position="21"/>
    </location>
</feature>
<keyword evidence="3" id="KW-1185">Reference proteome</keyword>
<evidence type="ECO:0008006" key="4">
    <source>
        <dbReference type="Google" id="ProtNLM"/>
    </source>
</evidence>
<feature type="transmembrane region" description="Helical" evidence="1">
    <location>
        <begin position="94"/>
        <end position="114"/>
    </location>
</feature>
<dbReference type="SUPFAM" id="SSF103481">
    <property type="entry name" value="Multidrug resistance efflux transporter EmrE"/>
    <property type="match status" value="1"/>
</dbReference>
<feature type="transmembrane region" description="Helical" evidence="1">
    <location>
        <begin position="212"/>
        <end position="233"/>
    </location>
</feature>